<protein>
    <submittedName>
        <fullName evidence="2">Uncharacterized protein</fullName>
    </submittedName>
</protein>
<keyword evidence="1" id="KW-1133">Transmembrane helix</keyword>
<evidence type="ECO:0000313" key="3">
    <source>
        <dbReference type="Proteomes" id="UP000494365"/>
    </source>
</evidence>
<sequence>MQRDAAQSRSRTCVAPYLASLPVPLVRDAHPTRWRVPGLQFRSRLSVPVHLICVLVPVACVLGAVLLATFGRLRAMRSAA</sequence>
<dbReference type="RefSeq" id="WP_175148007.1">
    <property type="nucleotide sequence ID" value="NZ_CADIKK010000002.1"/>
</dbReference>
<feature type="transmembrane region" description="Helical" evidence="1">
    <location>
        <begin position="49"/>
        <end position="70"/>
    </location>
</feature>
<evidence type="ECO:0000313" key="2">
    <source>
        <dbReference type="EMBL" id="CAB3778053.1"/>
    </source>
</evidence>
<keyword evidence="3" id="KW-1185">Reference proteome</keyword>
<organism evidence="2 3">
    <name type="scientific">Paraburkholderia ultramafica</name>
    <dbReference type="NCBI Taxonomy" id="1544867"/>
    <lineage>
        <taxon>Bacteria</taxon>
        <taxon>Pseudomonadati</taxon>
        <taxon>Pseudomonadota</taxon>
        <taxon>Betaproteobacteria</taxon>
        <taxon>Burkholderiales</taxon>
        <taxon>Burkholderiaceae</taxon>
        <taxon>Paraburkholderia</taxon>
    </lineage>
</organism>
<keyword evidence="1" id="KW-0812">Transmembrane</keyword>
<accession>A0A6S7AU36</accession>
<gene>
    <name evidence="2" type="ORF">LMG28614_00528</name>
</gene>
<reference evidence="2 3" key="1">
    <citation type="submission" date="2020-04" db="EMBL/GenBank/DDBJ databases">
        <authorList>
            <person name="De Canck E."/>
        </authorList>
    </citation>
    <scope>NUCLEOTIDE SEQUENCE [LARGE SCALE GENOMIC DNA]</scope>
    <source>
        <strain evidence="2 3">LMG 28614</strain>
    </source>
</reference>
<evidence type="ECO:0000256" key="1">
    <source>
        <dbReference type="SAM" id="Phobius"/>
    </source>
</evidence>
<name>A0A6S7AU36_9BURK</name>
<proteinExistence type="predicted"/>
<keyword evidence="1" id="KW-0472">Membrane</keyword>
<dbReference type="AlphaFoldDB" id="A0A6S7AU36"/>
<dbReference type="EMBL" id="CADIKK010000002">
    <property type="protein sequence ID" value="CAB3778053.1"/>
    <property type="molecule type" value="Genomic_DNA"/>
</dbReference>
<dbReference type="Proteomes" id="UP000494365">
    <property type="component" value="Unassembled WGS sequence"/>
</dbReference>